<organism evidence="4 5">
    <name type="scientific">Phrynosoma platyrhinos</name>
    <name type="common">Desert horned lizard</name>
    <dbReference type="NCBI Taxonomy" id="52577"/>
    <lineage>
        <taxon>Eukaryota</taxon>
        <taxon>Metazoa</taxon>
        <taxon>Chordata</taxon>
        <taxon>Craniata</taxon>
        <taxon>Vertebrata</taxon>
        <taxon>Euteleostomi</taxon>
        <taxon>Lepidosauria</taxon>
        <taxon>Squamata</taxon>
        <taxon>Bifurcata</taxon>
        <taxon>Unidentata</taxon>
        <taxon>Episquamata</taxon>
        <taxon>Toxicofera</taxon>
        <taxon>Iguania</taxon>
        <taxon>Phrynosomatidae</taxon>
        <taxon>Phrynosomatinae</taxon>
        <taxon>Phrynosoma</taxon>
    </lineage>
</organism>
<name>A0ABQ7SPS8_PHRPL</name>
<gene>
    <name evidence="4" type="ORF">JD844_019314</name>
</gene>
<dbReference type="Pfam" id="PF16545">
    <property type="entry name" value="CCM2_C"/>
    <property type="match status" value="1"/>
</dbReference>
<dbReference type="Gene3D" id="2.30.29.30">
    <property type="entry name" value="Pleckstrin-homology domain (PH domain)/Phosphotyrosine-binding domain (PTB)"/>
    <property type="match status" value="1"/>
</dbReference>
<proteinExistence type="inferred from homology"/>
<dbReference type="PANTHER" id="PTHR21642:SF2">
    <property type="entry name" value="CEREBRAL CAVERNOUS MALFORMATIONS 2 PROTEIN-LIKE"/>
    <property type="match status" value="1"/>
</dbReference>
<reference evidence="4 5" key="1">
    <citation type="journal article" date="2022" name="Gigascience">
        <title>A chromosome-level genome assembly and annotation of the desert horned lizard, Phrynosoma platyrhinos, provides insight into chromosomal rearrangements among reptiles.</title>
        <authorList>
            <person name="Koochekian N."/>
            <person name="Ascanio A."/>
            <person name="Farleigh K."/>
            <person name="Card D.C."/>
            <person name="Schield D.R."/>
            <person name="Castoe T.A."/>
            <person name="Jezkova T."/>
        </authorList>
    </citation>
    <scope>NUCLEOTIDE SEQUENCE [LARGE SCALE GENOMIC DNA]</scope>
    <source>
        <strain evidence="4">NK-2021</strain>
    </source>
</reference>
<feature type="non-terminal residue" evidence="4">
    <location>
        <position position="481"/>
    </location>
</feature>
<dbReference type="EMBL" id="JAIPUX010005289">
    <property type="protein sequence ID" value="KAH0619319.1"/>
    <property type="molecule type" value="Genomic_DNA"/>
</dbReference>
<dbReference type="CDD" id="cd13166">
    <property type="entry name" value="PTB_CCM2"/>
    <property type="match status" value="1"/>
</dbReference>
<evidence type="ECO:0000256" key="1">
    <source>
        <dbReference type="ARBA" id="ARBA00010822"/>
    </source>
</evidence>
<protein>
    <recommendedName>
        <fullName evidence="3">Cerebral cavernous malformations 2 harmonin-homology domain-containing protein</fullName>
    </recommendedName>
</protein>
<feature type="region of interest" description="Disordered" evidence="2">
    <location>
        <begin position="140"/>
        <end position="168"/>
    </location>
</feature>
<keyword evidence="5" id="KW-1185">Reference proteome</keyword>
<dbReference type="Proteomes" id="UP000826234">
    <property type="component" value="Unassembled WGS sequence"/>
</dbReference>
<dbReference type="InterPro" id="IPR011993">
    <property type="entry name" value="PH-like_dom_sf"/>
</dbReference>
<feature type="compositionally biased region" description="Basic and acidic residues" evidence="2">
    <location>
        <begin position="218"/>
        <end position="232"/>
    </location>
</feature>
<evidence type="ECO:0000259" key="3">
    <source>
        <dbReference type="Pfam" id="PF16545"/>
    </source>
</evidence>
<comment type="similarity">
    <text evidence="1">Belongs to the CCM2 family.</text>
</comment>
<dbReference type="InterPro" id="IPR032375">
    <property type="entry name" value="CCM2_C"/>
</dbReference>
<dbReference type="InterPro" id="IPR026159">
    <property type="entry name" value="Malcavernin"/>
</dbReference>
<evidence type="ECO:0000313" key="5">
    <source>
        <dbReference type="Proteomes" id="UP000826234"/>
    </source>
</evidence>
<dbReference type="PANTHER" id="PTHR21642">
    <property type="entry name" value="CEREBRAL CAVERNOUS MALFORMATIONS PROTEIN 2 HOMOLOG"/>
    <property type="match status" value="1"/>
</dbReference>
<feature type="non-terminal residue" evidence="4">
    <location>
        <position position="1"/>
    </location>
</feature>
<sequence>TSICRRPLHSVPLHPPDYLIDPQILLHDYVEKEVKFLGHLTWVNTSLNPSSRDELLQLLDTARQLKELPLKTTPEQASILSLSARCLLLTWRDNEELILRIPTHEIAAASYLRDDALHLLVLKTGADGFGWVPAGSSSDIYPASKQEKKFPSGPSEKRPIEPRPLGGTMERRHTICSLDWKMARSGQEGRPSGGGSLERKQGTGSWENRQRAGGGPPWERRQTYSGSWERRPVGKVGGSWERCRQAYSGSWERGKTCGSWERRNTGGNPLDPKEPSPEAYCNLIILAVANRDTAEESCALICQVFQIIYGDQTIECVDRAGYHYASTPKRPWLSSRSEYFNGSHETFEAYCSGGSSPSFHQSHHSLATAWSGSDQSNTGLEQLQDYMITVSLGMRPFIPDQDIGYFENFLENIGIREGGILTDSFGRIKRSMSNTSASAVRSYDSWSLHSESESFNRMITDITHDIEALAHDGEEEEEEEE</sequence>
<comment type="caution">
    <text evidence="4">The sequence shown here is derived from an EMBL/GenBank/DDBJ whole genome shotgun (WGS) entry which is preliminary data.</text>
</comment>
<evidence type="ECO:0000313" key="4">
    <source>
        <dbReference type="EMBL" id="KAH0619319.1"/>
    </source>
</evidence>
<feature type="compositionally biased region" description="Basic and acidic residues" evidence="2">
    <location>
        <begin position="145"/>
        <end position="161"/>
    </location>
</feature>
<evidence type="ECO:0000256" key="2">
    <source>
        <dbReference type="SAM" id="MobiDB-lite"/>
    </source>
</evidence>
<accession>A0ABQ7SPS8</accession>
<feature type="region of interest" description="Disordered" evidence="2">
    <location>
        <begin position="182"/>
        <end position="235"/>
    </location>
</feature>
<feature type="domain" description="Cerebral cavernous malformations 2 harmonin-homology" evidence="3">
    <location>
        <begin position="392"/>
        <end position="427"/>
    </location>
</feature>